<organism evidence="3 4">
    <name type="scientific">Parvularcula maris</name>
    <dbReference type="NCBI Taxonomy" id="2965077"/>
    <lineage>
        <taxon>Bacteria</taxon>
        <taxon>Pseudomonadati</taxon>
        <taxon>Pseudomonadota</taxon>
        <taxon>Alphaproteobacteria</taxon>
        <taxon>Parvularculales</taxon>
        <taxon>Parvularculaceae</taxon>
        <taxon>Parvularcula</taxon>
    </lineage>
</organism>
<proteinExistence type="inferred from homology"/>
<name>A0A9X2RL35_9PROT</name>
<dbReference type="Gene3D" id="3.20.20.80">
    <property type="entry name" value="Glycosidases"/>
    <property type="match status" value="1"/>
</dbReference>
<dbReference type="RefSeq" id="WP_256620109.1">
    <property type="nucleotide sequence ID" value="NZ_JANIBC010000014.1"/>
</dbReference>
<dbReference type="InterPro" id="IPR006047">
    <property type="entry name" value="GH13_cat_dom"/>
</dbReference>
<dbReference type="Gene3D" id="3.90.400.10">
    <property type="entry name" value="Oligo-1,6-glucosidase, Domain 2"/>
    <property type="match status" value="1"/>
</dbReference>
<evidence type="ECO:0000259" key="2">
    <source>
        <dbReference type="SMART" id="SM00642"/>
    </source>
</evidence>
<comment type="caution">
    <text evidence="3">The sequence shown here is derived from an EMBL/GenBank/DDBJ whole genome shotgun (WGS) entry which is preliminary data.</text>
</comment>
<comment type="similarity">
    <text evidence="1">Belongs to the glycosyl hydrolase 13 family.</text>
</comment>
<protein>
    <submittedName>
        <fullName evidence="3">Alpha-amylase family glycosyl hydrolase</fullName>
    </submittedName>
</protein>
<dbReference type="PANTHER" id="PTHR10357:SF179">
    <property type="entry name" value="NEUTRAL AND BASIC AMINO ACID TRANSPORT PROTEIN RBAT"/>
    <property type="match status" value="1"/>
</dbReference>
<dbReference type="SUPFAM" id="SSF51445">
    <property type="entry name" value="(Trans)glycosidases"/>
    <property type="match status" value="1"/>
</dbReference>
<evidence type="ECO:0000313" key="4">
    <source>
        <dbReference type="Proteomes" id="UP001142610"/>
    </source>
</evidence>
<dbReference type="PANTHER" id="PTHR10357">
    <property type="entry name" value="ALPHA-AMYLASE FAMILY MEMBER"/>
    <property type="match status" value="1"/>
</dbReference>
<dbReference type="GO" id="GO:0009313">
    <property type="term" value="P:oligosaccharide catabolic process"/>
    <property type="evidence" value="ECO:0007669"/>
    <property type="project" value="TreeGrafter"/>
</dbReference>
<dbReference type="Pfam" id="PF00128">
    <property type="entry name" value="Alpha-amylase"/>
    <property type="match status" value="1"/>
</dbReference>
<dbReference type="InterPro" id="IPR045857">
    <property type="entry name" value="O16G_dom_2"/>
</dbReference>
<dbReference type="AlphaFoldDB" id="A0A9X2RL35"/>
<feature type="domain" description="Glycosyl hydrolase family 13 catalytic" evidence="2">
    <location>
        <begin position="14"/>
        <end position="407"/>
    </location>
</feature>
<dbReference type="GO" id="GO:0004556">
    <property type="term" value="F:alpha-amylase activity"/>
    <property type="evidence" value="ECO:0007669"/>
    <property type="project" value="TreeGrafter"/>
</dbReference>
<accession>A0A9X2RL35</accession>
<dbReference type="SMART" id="SM00642">
    <property type="entry name" value="Aamy"/>
    <property type="match status" value="1"/>
</dbReference>
<evidence type="ECO:0000256" key="1">
    <source>
        <dbReference type="ARBA" id="ARBA00008061"/>
    </source>
</evidence>
<dbReference type="InterPro" id="IPR017853">
    <property type="entry name" value="GH"/>
</dbReference>
<reference evidence="3" key="1">
    <citation type="submission" date="2022-07" db="EMBL/GenBank/DDBJ databases">
        <title>Parvularcula maris sp. nov., an algicidal bacterium isolated from seawater.</title>
        <authorList>
            <person name="Li F."/>
        </authorList>
    </citation>
    <scope>NUCLEOTIDE SEQUENCE</scope>
    <source>
        <strain evidence="3">BGMRC 0090</strain>
    </source>
</reference>
<sequence>MTQHPWWRGAVIYQIYPRSFLDTNGDGIGDLPGIIRKLDYVAKLGVDAVWLSPFYPSPMRDFGYDITAHCDVHPDYGTMDDFEKLVGKAHDLGLKVIIDAVLNHTSIDHEWFEESRQSRDNPKADWYQWCDPKPDGSPPNNWISRFADSQWTWEPRREQYYRHQYMKEQPALNLANEEVVEQRLAFMRKWLDKGVDGMRFDAVTQYHADEHMRDNPPADPEDHDISPVGSYSTFAHQKHLYDCNDERIEGFLEKLVDQVRCAGCTYTYAELDVRYQAYENLARYTQEGMLDGAYTPDVMELALQPSEIARVFGEIDRNSCQGSHVWTLTNHDAKRMVSRWGGEEMSDEKRIALSKMAAALVCTLPGQISFFQGEELGLPNAPYGFDELKDPQGIRFWPKGGGRDPVRHPVPWSDGPGAGFTEGEAWLTLRDEVTACHAEREEPLATWRELICLRRKTSALRYGGLDVLEADDQKGLLGFARTLDSGERCEVWLATKEGAAELPETEGEELVRFSSGMGFGFRITAT</sequence>
<gene>
    <name evidence="3" type="ORF">NOG11_12560</name>
</gene>
<dbReference type="EMBL" id="JANIBC010000014">
    <property type="protein sequence ID" value="MCQ8186212.1"/>
    <property type="molecule type" value="Genomic_DNA"/>
</dbReference>
<evidence type="ECO:0000313" key="3">
    <source>
        <dbReference type="EMBL" id="MCQ8186212.1"/>
    </source>
</evidence>
<dbReference type="Proteomes" id="UP001142610">
    <property type="component" value="Unassembled WGS sequence"/>
</dbReference>
<keyword evidence="4" id="KW-1185">Reference proteome</keyword>
<keyword evidence="3" id="KW-0378">Hydrolase</keyword>